<dbReference type="NCBIfam" id="NF004779">
    <property type="entry name" value="PRK06125.1"/>
    <property type="match status" value="1"/>
</dbReference>
<reference evidence="4 5" key="5">
    <citation type="journal article" date="2010" name="Appl. Environ. Microbiol.">
        <title>phrR-like gene praR of Azorhizobium caulinodans ORS571 is essential for symbiosis with Sesbania rostrata and is involved in expression of reb genes.</title>
        <authorList>
            <person name="Akiba N."/>
            <person name="Aono T."/>
            <person name="Toyazaki H."/>
            <person name="Sato S."/>
            <person name="Oyaizu H."/>
        </authorList>
    </citation>
    <scope>NUCLEOTIDE SEQUENCE [LARGE SCALE GENOMIC DNA]</scope>
    <source>
        <strain evidence="5">ATCC 43989 / DSM 5975 / JCM 20966 / LMG 6465 / NBRC 14845 / NCIMB 13405 / ORS 571</strain>
    </source>
</reference>
<name>A8IAG7_AZOC5</name>
<dbReference type="SUPFAM" id="SSF51735">
    <property type="entry name" value="NAD(P)-binding Rossmann-fold domains"/>
    <property type="match status" value="1"/>
</dbReference>
<reference evidence="4 5" key="4">
    <citation type="journal article" date="2009" name="Appl. Environ. Microbiol.">
        <title>Comparative genome-wide transcriptional profiling of Azorhizobium caulinodans ORS571 grown under free-living and symbiotic conditions.</title>
        <authorList>
            <person name="Tsukada S."/>
            <person name="Aono T."/>
            <person name="Akiba N."/>
            <person name="Lee KB."/>
            <person name="Liu CT."/>
            <person name="Toyazaki H."/>
            <person name="Oyaizu H."/>
        </authorList>
    </citation>
    <scope>NUCLEOTIDE SEQUENCE [LARGE SCALE GENOMIC DNA]</scope>
    <source>
        <strain evidence="5">ATCC 43989 / DSM 5975 / JCM 20966 / LMG 6465 / NBRC 14845 / NCIMB 13405 / ORS 571</strain>
    </source>
</reference>
<dbReference type="EMBL" id="AP009384">
    <property type="protein sequence ID" value="BAF88504.1"/>
    <property type="molecule type" value="Genomic_DNA"/>
</dbReference>
<proteinExistence type="inferred from homology"/>
<dbReference type="PANTHER" id="PTHR43477">
    <property type="entry name" value="DIHYDROANTICAPSIN 7-DEHYDROGENASE"/>
    <property type="match status" value="1"/>
</dbReference>
<accession>A8IAG7</accession>
<keyword evidence="5" id="KW-1185">Reference proteome</keyword>
<comment type="similarity">
    <text evidence="1">Belongs to the short-chain dehydrogenases/reductases (SDR) family.</text>
</comment>
<reference evidence="4 5" key="1">
    <citation type="journal article" date="2007" name="Appl. Environ. Microbiol.">
        <title>Rhizobial factors required for stem nodule maturation and maintenance in Sesbania rostrata-Azorhizobium caulinodans ORS571 symbiosis.</title>
        <authorList>
            <person name="Suzuki S."/>
            <person name="Aono T."/>
            <person name="Lee KB."/>
            <person name="Suzuki T."/>
            <person name="Liu CT."/>
            <person name="Miwa H."/>
            <person name="Wakao S."/>
            <person name="Iki T."/>
            <person name="Oyaizu H."/>
        </authorList>
    </citation>
    <scope>NUCLEOTIDE SEQUENCE [LARGE SCALE GENOMIC DNA]</scope>
    <source>
        <strain evidence="5">ATCC 43989 / DSM 5975 / JCM 20966 / LMG 6465 / NBRC 14845 / NCIMB 13405 / ORS 571</strain>
    </source>
</reference>
<organism evidence="4 5">
    <name type="scientific">Azorhizobium caulinodans (strain ATCC 43989 / DSM 5975 / JCM 20966 / LMG 6465 / NBRC 14845 / NCIMB 13405 / ORS 571)</name>
    <dbReference type="NCBI Taxonomy" id="438753"/>
    <lineage>
        <taxon>Bacteria</taxon>
        <taxon>Pseudomonadati</taxon>
        <taxon>Pseudomonadota</taxon>
        <taxon>Alphaproteobacteria</taxon>
        <taxon>Hyphomicrobiales</taxon>
        <taxon>Xanthobacteraceae</taxon>
        <taxon>Azorhizobium</taxon>
    </lineage>
</organism>
<dbReference type="Gene3D" id="3.40.50.720">
    <property type="entry name" value="NAD(P)-binding Rossmann-like Domain"/>
    <property type="match status" value="1"/>
</dbReference>
<dbReference type="Proteomes" id="UP000000270">
    <property type="component" value="Chromosome"/>
</dbReference>
<reference evidence="4 5" key="3">
    <citation type="journal article" date="2008" name="BMC Genomics">
        <title>The genome of the versatile nitrogen fixer Azorhizobium caulinodans ORS571.</title>
        <authorList>
            <person name="Lee KB."/>
            <person name="Backer P.D."/>
            <person name="Aono T."/>
            <person name="Liu CT."/>
            <person name="Suzuki S."/>
            <person name="Suzuki T."/>
            <person name="Kaneko T."/>
            <person name="Yamada M."/>
            <person name="Tabata S."/>
            <person name="Kupfer D.M."/>
            <person name="Najar F.Z."/>
            <person name="Wiley G.B."/>
            <person name="Roe B."/>
            <person name="Binnewies T.T."/>
            <person name="Ussery D.W."/>
            <person name="D'Haeze W."/>
            <person name="Herder J.D."/>
            <person name="Gevers D."/>
            <person name="Vereecke D."/>
            <person name="Holsters M."/>
            <person name="Oyaizu H."/>
        </authorList>
    </citation>
    <scope>NUCLEOTIDE SEQUENCE [LARGE SCALE GENOMIC DNA]</scope>
    <source>
        <strain evidence="5">ATCC 43989 / DSM 5975 / JCM 20966 / LMG 6465 / NBRC 14845 / NCIMB 13405 / ORS 571</strain>
    </source>
</reference>
<dbReference type="HOGENOM" id="CLU_010194_1_0_5"/>
<sequence length="247" mass="25580">MDLDLKGRRVLITGGSKGIGAACARVFLGEGAGVLLAARDERQLAATAADLSGLGPVATWAGDLSRAEERERLHREADGYDILVNNAGAIPRGGLLDMTMEQWEAAWALKVMGYIHLTQLALGTMKARGSGVIVNIIGQAGRQPRYGYVCGATGNAALMAFTHAVGGKAPDFGVRVFGINPSGTRTERMETLAAQEGRTIADVGASAPFGRLAEPLEIARTTAFLASPACGYVSGTVLDIDGGAGSH</sequence>
<dbReference type="InterPro" id="IPR002347">
    <property type="entry name" value="SDR_fam"/>
</dbReference>
<evidence type="ECO:0000256" key="2">
    <source>
        <dbReference type="ARBA" id="ARBA00023002"/>
    </source>
</evidence>
<dbReference type="PANTHER" id="PTHR43477:SF4">
    <property type="entry name" value="DEHYDROGENASE_REDUCTASE SDR FAMILY MEMBER 6"/>
    <property type="match status" value="1"/>
</dbReference>
<evidence type="ECO:0000256" key="3">
    <source>
        <dbReference type="ARBA" id="ARBA00023027"/>
    </source>
</evidence>
<keyword evidence="3" id="KW-0520">NAD</keyword>
<evidence type="ECO:0000313" key="5">
    <source>
        <dbReference type="Proteomes" id="UP000000270"/>
    </source>
</evidence>
<dbReference type="Pfam" id="PF13561">
    <property type="entry name" value="adh_short_C2"/>
    <property type="match status" value="1"/>
</dbReference>
<dbReference type="AlphaFoldDB" id="A8IAG7"/>
<dbReference type="GO" id="GO:0016491">
    <property type="term" value="F:oxidoreductase activity"/>
    <property type="evidence" value="ECO:0007669"/>
    <property type="project" value="UniProtKB-KW"/>
</dbReference>
<gene>
    <name evidence="4" type="ordered locus">AZC_2506</name>
</gene>
<dbReference type="InterPro" id="IPR036291">
    <property type="entry name" value="NAD(P)-bd_dom_sf"/>
</dbReference>
<dbReference type="eggNOG" id="COG1028">
    <property type="taxonomic scope" value="Bacteria"/>
</dbReference>
<dbReference type="RefSeq" id="WP_012171032.1">
    <property type="nucleotide sequence ID" value="NC_009937.1"/>
</dbReference>
<dbReference type="PRINTS" id="PR00081">
    <property type="entry name" value="GDHRDH"/>
</dbReference>
<dbReference type="STRING" id="438753.AZC_2506"/>
<reference evidence="5" key="2">
    <citation type="submission" date="2007-04" db="EMBL/GenBank/DDBJ databases">
        <title>Complete genome sequence of the nitrogen-fixing bacterium Azorhizobium caulinodans ORS571.</title>
        <authorList>
            <person name="Lee K.B."/>
            <person name="Backer P.D."/>
            <person name="Aono T."/>
            <person name="Liu C.T."/>
            <person name="Suzuki S."/>
            <person name="Suzuki T."/>
            <person name="Kaneko T."/>
            <person name="Yamada M."/>
            <person name="Tabata S."/>
            <person name="Kupfer D.M."/>
            <person name="Najar F.Z."/>
            <person name="Wiley G.B."/>
            <person name="Roe B."/>
            <person name="Binnewies T."/>
            <person name="Ussery D."/>
            <person name="Vereecke D."/>
            <person name="Gevers D."/>
            <person name="Holsters M."/>
            <person name="Oyaizu H."/>
        </authorList>
    </citation>
    <scope>NUCLEOTIDE SEQUENCE [LARGE SCALE GENOMIC DNA]</scope>
    <source>
        <strain evidence="5">ATCC 43989 / DSM 5975 / JCM 20966 / LMG 6465 / NBRC 14845 / NCIMB 13405 / ORS 571</strain>
    </source>
</reference>
<reference evidence="4 5" key="6">
    <citation type="journal article" date="2011" name="Appl. Environ. Microbiol.">
        <title>Involvement of the azorhizobial chromosome partition gene (parA) in the onset of bacteroid differentiation during Sesbania rostrata stem nodule development.</title>
        <authorList>
            <person name="Liu CT."/>
            <person name="Lee KB."/>
            <person name="Wang YS."/>
            <person name="Peng MH."/>
            <person name="Lee KT."/>
            <person name="Suzuki S."/>
            <person name="Suzuki T."/>
            <person name="Oyaizu H."/>
        </authorList>
    </citation>
    <scope>NUCLEOTIDE SEQUENCE [LARGE SCALE GENOMIC DNA]</scope>
    <source>
        <strain evidence="5">ATCC 43989 / DSM 5975 / JCM 20966 / LMG 6465 / NBRC 14845 / NCIMB 13405 / ORS 571</strain>
    </source>
</reference>
<protein>
    <submittedName>
        <fullName evidence="4">Short-chain dehydrogenase</fullName>
    </submittedName>
</protein>
<evidence type="ECO:0000313" key="4">
    <source>
        <dbReference type="EMBL" id="BAF88504.1"/>
    </source>
</evidence>
<keyword evidence="2" id="KW-0560">Oxidoreductase</keyword>
<dbReference type="KEGG" id="azc:AZC_2506"/>
<evidence type="ECO:0000256" key="1">
    <source>
        <dbReference type="ARBA" id="ARBA00006484"/>
    </source>
</evidence>
<dbReference type="InterPro" id="IPR051122">
    <property type="entry name" value="SDR_DHRS6-like"/>
</dbReference>